<sequence>MTPKRQGGSPQHRLHPNQKNVCVGTRPHKDVLASAPTREANAADISDATSRLCPCVFPRGALPWSAMAGNTRTSPGRGPSALPCGCRLGHTSCEGRPSRCHSTPQSWAGSLQKRLRGLARILQAHLLEPPIASIAPGLKWETNSTLWCPVADHTVKQSHCNNF</sequence>
<comment type="caution">
    <text evidence="2">The sequence shown here is derived from an EMBL/GenBank/DDBJ whole genome shotgun (WGS) entry which is preliminary data.</text>
</comment>
<evidence type="ECO:0000313" key="3">
    <source>
        <dbReference type="Proteomes" id="UP000593571"/>
    </source>
</evidence>
<gene>
    <name evidence="2" type="ORF">HJG63_009609</name>
</gene>
<accession>A0A7J8BS23</accession>
<dbReference type="Proteomes" id="UP000593571">
    <property type="component" value="Unassembled WGS sequence"/>
</dbReference>
<keyword evidence="3" id="KW-1185">Reference proteome</keyword>
<evidence type="ECO:0000256" key="1">
    <source>
        <dbReference type="SAM" id="MobiDB-lite"/>
    </source>
</evidence>
<proteinExistence type="predicted"/>
<dbReference type="EMBL" id="JACASE010000016">
    <property type="protein sequence ID" value="KAF6401548.1"/>
    <property type="molecule type" value="Genomic_DNA"/>
</dbReference>
<evidence type="ECO:0000313" key="2">
    <source>
        <dbReference type="EMBL" id="KAF6401548.1"/>
    </source>
</evidence>
<reference evidence="2 3" key="1">
    <citation type="journal article" date="2020" name="Nature">
        <title>Six reference-quality genomes reveal evolution of bat adaptations.</title>
        <authorList>
            <person name="Jebb D."/>
            <person name="Huang Z."/>
            <person name="Pippel M."/>
            <person name="Hughes G.M."/>
            <person name="Lavrichenko K."/>
            <person name="Devanna P."/>
            <person name="Winkler S."/>
            <person name="Jermiin L.S."/>
            <person name="Skirmuntt E.C."/>
            <person name="Katzourakis A."/>
            <person name="Burkitt-Gray L."/>
            <person name="Ray D.A."/>
            <person name="Sullivan K.A.M."/>
            <person name="Roscito J.G."/>
            <person name="Kirilenko B.M."/>
            <person name="Davalos L.M."/>
            <person name="Corthals A.P."/>
            <person name="Power M.L."/>
            <person name="Jones G."/>
            <person name="Ransome R.D."/>
            <person name="Dechmann D.K.N."/>
            <person name="Locatelli A.G."/>
            <person name="Puechmaille S.J."/>
            <person name="Fedrigo O."/>
            <person name="Jarvis E.D."/>
            <person name="Hiller M."/>
            <person name="Vernes S.C."/>
            <person name="Myers E.W."/>
            <person name="Teeling E.C."/>
        </authorList>
    </citation>
    <scope>NUCLEOTIDE SEQUENCE [LARGE SCALE GENOMIC DNA]</scope>
    <source>
        <strain evidence="2">MRouAeg1</strain>
        <tissue evidence="2">Muscle</tissue>
    </source>
</reference>
<organism evidence="2 3">
    <name type="scientific">Rousettus aegyptiacus</name>
    <name type="common">Egyptian fruit bat</name>
    <name type="synonym">Pteropus aegyptiacus</name>
    <dbReference type="NCBI Taxonomy" id="9407"/>
    <lineage>
        <taxon>Eukaryota</taxon>
        <taxon>Metazoa</taxon>
        <taxon>Chordata</taxon>
        <taxon>Craniata</taxon>
        <taxon>Vertebrata</taxon>
        <taxon>Euteleostomi</taxon>
        <taxon>Mammalia</taxon>
        <taxon>Eutheria</taxon>
        <taxon>Laurasiatheria</taxon>
        <taxon>Chiroptera</taxon>
        <taxon>Yinpterochiroptera</taxon>
        <taxon>Pteropodoidea</taxon>
        <taxon>Pteropodidae</taxon>
        <taxon>Rousettinae</taxon>
        <taxon>Rousettus</taxon>
    </lineage>
</organism>
<feature type="region of interest" description="Disordered" evidence="1">
    <location>
        <begin position="1"/>
        <end position="23"/>
    </location>
</feature>
<dbReference type="AlphaFoldDB" id="A0A7J8BS23"/>
<name>A0A7J8BS23_ROUAE</name>
<protein>
    <submittedName>
        <fullName evidence="2">Uncharacterized protein</fullName>
    </submittedName>
</protein>